<proteinExistence type="predicted"/>
<reference evidence="2 3" key="1">
    <citation type="submission" date="2019-07" db="EMBL/GenBank/DDBJ databases">
        <authorList>
            <person name="Jastrzebski P J."/>
            <person name="Paukszto L."/>
            <person name="Jastrzebski P J."/>
        </authorList>
    </citation>
    <scope>NUCLEOTIDE SEQUENCE [LARGE SCALE GENOMIC DNA]</scope>
    <source>
        <strain evidence="2 3">WMS-il1</strain>
    </source>
</reference>
<name>A0A564Z2F6_HYMDI</name>
<evidence type="ECO:0000256" key="1">
    <source>
        <dbReference type="SAM" id="MobiDB-lite"/>
    </source>
</evidence>
<feature type="region of interest" description="Disordered" evidence="1">
    <location>
        <begin position="18"/>
        <end position="45"/>
    </location>
</feature>
<sequence length="95" mass="10009">MCESLSAEIKVLPAKIEGSMSSDDSNVSTTTTILNSSTKSTQSPVVPVSLKEPAISTLVQAASDDVKLHLSVREGVEATSLTHSIESFMTEVEQA</sequence>
<dbReference type="AlphaFoldDB" id="A0A564Z2F6"/>
<dbReference type="EMBL" id="CABIJS010000566">
    <property type="protein sequence ID" value="VUZ53711.1"/>
    <property type="molecule type" value="Genomic_DNA"/>
</dbReference>
<gene>
    <name evidence="2" type="ORF">WMSIL1_LOCUS11997</name>
</gene>
<dbReference type="Proteomes" id="UP000321570">
    <property type="component" value="Unassembled WGS sequence"/>
</dbReference>
<evidence type="ECO:0000313" key="3">
    <source>
        <dbReference type="Proteomes" id="UP000321570"/>
    </source>
</evidence>
<feature type="compositionally biased region" description="Low complexity" evidence="1">
    <location>
        <begin position="19"/>
        <end position="32"/>
    </location>
</feature>
<feature type="compositionally biased region" description="Polar residues" evidence="1">
    <location>
        <begin position="33"/>
        <end position="44"/>
    </location>
</feature>
<evidence type="ECO:0000313" key="2">
    <source>
        <dbReference type="EMBL" id="VUZ53711.1"/>
    </source>
</evidence>
<protein>
    <submittedName>
        <fullName evidence="2">Uncharacterized protein</fullName>
    </submittedName>
</protein>
<accession>A0A564Z2F6</accession>
<keyword evidence="3" id="KW-1185">Reference proteome</keyword>
<organism evidence="2 3">
    <name type="scientific">Hymenolepis diminuta</name>
    <name type="common">Rat tapeworm</name>
    <dbReference type="NCBI Taxonomy" id="6216"/>
    <lineage>
        <taxon>Eukaryota</taxon>
        <taxon>Metazoa</taxon>
        <taxon>Spiralia</taxon>
        <taxon>Lophotrochozoa</taxon>
        <taxon>Platyhelminthes</taxon>
        <taxon>Cestoda</taxon>
        <taxon>Eucestoda</taxon>
        <taxon>Cyclophyllidea</taxon>
        <taxon>Hymenolepididae</taxon>
        <taxon>Hymenolepis</taxon>
    </lineage>
</organism>